<keyword evidence="2" id="KW-1185">Reference proteome</keyword>
<sequence>MSFWVQIYDVPIGFFSKALAKQLGDFIGNSSTYFKRERKQPIVENQFAMDHDAEEGILRREERKKRQREETEVYFVSDDSNSLVIRDKRTVNNNLLLSTAVKRGWLCLAWRDDATIILQSFSKRHIDVVIQDIDEGNKWRFTRFYSSLYTQEKNETWDLLRNLSNTEELAWFVCGDFNEIMYGYEKKEGLPREESFRTVLANCHLLDVGYIGNWFTWERGNLEETNTQEWLNRGVTNED</sequence>
<dbReference type="EMBL" id="JAIQCV010000012">
    <property type="protein sequence ID" value="KAH1039227.1"/>
    <property type="molecule type" value="Genomic_DNA"/>
</dbReference>
<evidence type="ECO:0000313" key="2">
    <source>
        <dbReference type="Proteomes" id="UP000828251"/>
    </source>
</evidence>
<evidence type="ECO:0008006" key="3">
    <source>
        <dbReference type="Google" id="ProtNLM"/>
    </source>
</evidence>
<dbReference type="OrthoDB" id="1432313at2759"/>
<dbReference type="InterPro" id="IPR036691">
    <property type="entry name" value="Endo/exonu/phosph_ase_sf"/>
</dbReference>
<evidence type="ECO:0000313" key="1">
    <source>
        <dbReference type="EMBL" id="KAH1039227.1"/>
    </source>
</evidence>
<accession>A0A9D3UEL5</accession>
<dbReference type="Gene3D" id="3.60.10.10">
    <property type="entry name" value="Endonuclease/exonuclease/phosphatase"/>
    <property type="match status" value="1"/>
</dbReference>
<organism evidence="1 2">
    <name type="scientific">Gossypium stocksii</name>
    <dbReference type="NCBI Taxonomy" id="47602"/>
    <lineage>
        <taxon>Eukaryota</taxon>
        <taxon>Viridiplantae</taxon>
        <taxon>Streptophyta</taxon>
        <taxon>Embryophyta</taxon>
        <taxon>Tracheophyta</taxon>
        <taxon>Spermatophyta</taxon>
        <taxon>Magnoliopsida</taxon>
        <taxon>eudicotyledons</taxon>
        <taxon>Gunneridae</taxon>
        <taxon>Pentapetalae</taxon>
        <taxon>rosids</taxon>
        <taxon>malvids</taxon>
        <taxon>Malvales</taxon>
        <taxon>Malvaceae</taxon>
        <taxon>Malvoideae</taxon>
        <taxon>Gossypium</taxon>
    </lineage>
</organism>
<protein>
    <recommendedName>
        <fullName evidence="3">Reverse transcriptase</fullName>
    </recommendedName>
</protein>
<reference evidence="1 2" key="1">
    <citation type="journal article" date="2021" name="Plant Biotechnol. J.">
        <title>Multi-omics assisted identification of the key and species-specific regulatory components of drought-tolerant mechanisms in Gossypium stocksii.</title>
        <authorList>
            <person name="Yu D."/>
            <person name="Ke L."/>
            <person name="Zhang D."/>
            <person name="Wu Y."/>
            <person name="Sun Y."/>
            <person name="Mei J."/>
            <person name="Sun J."/>
            <person name="Sun Y."/>
        </authorList>
    </citation>
    <scope>NUCLEOTIDE SEQUENCE [LARGE SCALE GENOMIC DNA]</scope>
    <source>
        <strain evidence="2">cv. E1</strain>
        <tissue evidence="1">Leaf</tissue>
    </source>
</reference>
<dbReference type="SUPFAM" id="SSF56219">
    <property type="entry name" value="DNase I-like"/>
    <property type="match status" value="1"/>
</dbReference>
<gene>
    <name evidence="1" type="ORF">J1N35_040970</name>
</gene>
<dbReference type="AlphaFoldDB" id="A0A9D3UEL5"/>
<proteinExistence type="predicted"/>
<dbReference type="Proteomes" id="UP000828251">
    <property type="component" value="Unassembled WGS sequence"/>
</dbReference>
<name>A0A9D3UEL5_9ROSI</name>
<comment type="caution">
    <text evidence="1">The sequence shown here is derived from an EMBL/GenBank/DDBJ whole genome shotgun (WGS) entry which is preliminary data.</text>
</comment>